<dbReference type="AlphaFoldDB" id="A0A1S8D1Z9"/>
<proteinExistence type="predicted"/>
<comment type="caution">
    <text evidence="2">The sequence shown here is derived from an EMBL/GenBank/DDBJ whole genome shotgun (WGS) entry which is preliminary data.</text>
</comment>
<organism evidence="2 3">
    <name type="scientific">Roseomonas mucosa</name>
    <dbReference type="NCBI Taxonomy" id="207340"/>
    <lineage>
        <taxon>Bacteria</taxon>
        <taxon>Pseudomonadati</taxon>
        <taxon>Pseudomonadota</taxon>
        <taxon>Alphaproteobacteria</taxon>
        <taxon>Acetobacterales</taxon>
        <taxon>Roseomonadaceae</taxon>
        <taxon>Roseomonas</taxon>
    </lineage>
</organism>
<gene>
    <name evidence="2" type="ORF">APZ41_017550</name>
</gene>
<reference evidence="2" key="1">
    <citation type="submission" date="2016-12" db="EMBL/GenBank/DDBJ databases">
        <title>Draft genome sequence of Roseomonas mucosa strain AU37, isolated from a peripheral intravenous catheter.</title>
        <authorList>
            <person name="Choudhury M.A."/>
            <person name="Sidjabat H.E."/>
            <person name="Wailan A.M."/>
            <person name="Zhang L."/>
            <person name="Marsh N.M."/>
            <person name="Rickard C.M."/>
            <person name="Davies M."/>
            <person name="Mcmillan D.J."/>
        </authorList>
    </citation>
    <scope>NUCLEOTIDE SEQUENCE [LARGE SCALE GENOMIC DNA]</scope>
    <source>
        <strain evidence="2">AU37</strain>
    </source>
</reference>
<keyword evidence="3" id="KW-1185">Reference proteome</keyword>
<evidence type="ECO:0000256" key="1">
    <source>
        <dbReference type="SAM" id="MobiDB-lite"/>
    </source>
</evidence>
<dbReference type="Proteomes" id="UP000054844">
    <property type="component" value="Unassembled WGS sequence"/>
</dbReference>
<name>A0A1S8D1Z9_9PROT</name>
<protein>
    <submittedName>
        <fullName evidence="2">Uncharacterized protein</fullName>
    </submittedName>
</protein>
<accession>A0A1S8D1Z9</accession>
<evidence type="ECO:0000313" key="3">
    <source>
        <dbReference type="Proteomes" id="UP000054844"/>
    </source>
</evidence>
<sequence>MSNSMEQIVEVTVAPGETITLNPHPSGIAELPPLTLYGGDRLRVTLAEAERLYHRRKVVGMRSGTVKPADAAAEPAGPAIVIGNGPPLRGVQAAMAIAAAQRRALEEAIELDQAQAMERDAERDRQERGQGDYRRGQVRIIQTAADSVGAFSDRFDWEAP</sequence>
<dbReference type="STRING" id="207340.APZ41_017550"/>
<evidence type="ECO:0000313" key="2">
    <source>
        <dbReference type="EMBL" id="ONH81867.1"/>
    </source>
</evidence>
<feature type="compositionally biased region" description="Basic and acidic residues" evidence="1">
    <location>
        <begin position="117"/>
        <end position="135"/>
    </location>
</feature>
<dbReference type="OrthoDB" id="9917436at2"/>
<dbReference type="EMBL" id="LLWF02000085">
    <property type="protein sequence ID" value="ONH81867.1"/>
    <property type="molecule type" value="Genomic_DNA"/>
</dbReference>
<feature type="region of interest" description="Disordered" evidence="1">
    <location>
        <begin position="116"/>
        <end position="137"/>
    </location>
</feature>
<dbReference type="RefSeq" id="WP_058390663.1">
    <property type="nucleotide sequence ID" value="NZ_LLWF02000085.1"/>
</dbReference>